<organism evidence="7 8">
    <name type="scientific">Chelatococcus sambhunathii</name>
    <dbReference type="NCBI Taxonomy" id="363953"/>
    <lineage>
        <taxon>Bacteria</taxon>
        <taxon>Pseudomonadati</taxon>
        <taxon>Pseudomonadota</taxon>
        <taxon>Alphaproteobacteria</taxon>
        <taxon>Hyphomicrobiales</taxon>
        <taxon>Chelatococcaceae</taxon>
        <taxon>Chelatococcus</taxon>
    </lineage>
</organism>
<evidence type="ECO:0000256" key="1">
    <source>
        <dbReference type="ARBA" id="ARBA00007957"/>
    </source>
</evidence>
<gene>
    <name evidence="7" type="ORF">IHQ68_03500</name>
</gene>
<keyword evidence="3" id="KW-0862">Zinc</keyword>
<keyword evidence="4" id="KW-0805">Transcription regulation</keyword>
<dbReference type="InterPro" id="IPR036390">
    <property type="entry name" value="WH_DNA-bd_sf"/>
</dbReference>
<keyword evidence="8" id="KW-1185">Reference proteome</keyword>
<evidence type="ECO:0000256" key="3">
    <source>
        <dbReference type="ARBA" id="ARBA00022833"/>
    </source>
</evidence>
<proteinExistence type="inferred from homology"/>
<dbReference type="PANTHER" id="PTHR33202:SF6">
    <property type="entry name" value="ZINC UPTAKE REGULATION PROTEIN"/>
    <property type="match status" value="1"/>
</dbReference>
<dbReference type="Proteomes" id="UP001181622">
    <property type="component" value="Unassembled WGS sequence"/>
</dbReference>
<evidence type="ECO:0000256" key="4">
    <source>
        <dbReference type="ARBA" id="ARBA00023015"/>
    </source>
</evidence>
<dbReference type="InterPro" id="IPR036388">
    <property type="entry name" value="WH-like_DNA-bd_sf"/>
</dbReference>
<comment type="similarity">
    <text evidence="1">Belongs to the Fur family.</text>
</comment>
<dbReference type="EMBL" id="JADBEO010000005">
    <property type="protein sequence ID" value="MDR4305688.1"/>
    <property type="molecule type" value="Genomic_DNA"/>
</dbReference>
<evidence type="ECO:0000313" key="7">
    <source>
        <dbReference type="EMBL" id="MDR4305688.1"/>
    </source>
</evidence>
<keyword evidence="6" id="KW-0804">Transcription</keyword>
<dbReference type="SUPFAM" id="SSF46785">
    <property type="entry name" value="Winged helix' DNA-binding domain"/>
    <property type="match status" value="1"/>
</dbReference>
<accession>A0ABU1DC49</accession>
<sequence length="188" mass="19650">MTAAMTPAAASNAAFAAPDHDHRLCARSTLARAEAICAARGARLTDIRRRVLSALAQSHAPAGAYDVIERLAEPGGRPPAPITVYRALDFLLAHGLAHRIESRNAYVACSREHDDEDGAPTVFLICEHCGAVGEAEAGDFGAALAALARSSGFTPRAPVIEVTGECAHCRAAHGHAERPDHRTGTSVS</sequence>
<dbReference type="PANTHER" id="PTHR33202">
    <property type="entry name" value="ZINC UPTAKE REGULATION PROTEIN"/>
    <property type="match status" value="1"/>
</dbReference>
<reference evidence="7" key="1">
    <citation type="submission" date="2020-10" db="EMBL/GenBank/DDBJ databases">
        <authorList>
            <person name="Abbas A."/>
            <person name="Razzaq R."/>
            <person name="Waqas M."/>
            <person name="Abbas N."/>
            <person name="Nielsen T.K."/>
            <person name="Hansen L.H."/>
            <person name="Hussain S."/>
            <person name="Shahid M."/>
        </authorList>
    </citation>
    <scope>NUCLEOTIDE SEQUENCE</scope>
    <source>
        <strain evidence="7">S14</strain>
    </source>
</reference>
<protein>
    <submittedName>
        <fullName evidence="7">Transcriptional repressor</fullName>
    </submittedName>
</protein>
<name>A0ABU1DC49_9HYPH</name>
<evidence type="ECO:0000256" key="2">
    <source>
        <dbReference type="ARBA" id="ARBA00022491"/>
    </source>
</evidence>
<dbReference type="Gene3D" id="1.10.10.10">
    <property type="entry name" value="Winged helix-like DNA-binding domain superfamily/Winged helix DNA-binding domain"/>
    <property type="match status" value="1"/>
</dbReference>
<comment type="caution">
    <text evidence="7">The sequence shown here is derived from an EMBL/GenBank/DDBJ whole genome shotgun (WGS) entry which is preliminary data.</text>
</comment>
<keyword evidence="5" id="KW-0238">DNA-binding</keyword>
<keyword evidence="2" id="KW-0678">Repressor</keyword>
<dbReference type="InterPro" id="IPR002481">
    <property type="entry name" value="FUR"/>
</dbReference>
<evidence type="ECO:0000313" key="8">
    <source>
        <dbReference type="Proteomes" id="UP001181622"/>
    </source>
</evidence>
<evidence type="ECO:0000256" key="5">
    <source>
        <dbReference type="ARBA" id="ARBA00023125"/>
    </source>
</evidence>
<dbReference type="InterPro" id="IPR043135">
    <property type="entry name" value="Fur_C"/>
</dbReference>
<evidence type="ECO:0000256" key="6">
    <source>
        <dbReference type="ARBA" id="ARBA00023163"/>
    </source>
</evidence>
<dbReference type="Pfam" id="PF01475">
    <property type="entry name" value="FUR"/>
    <property type="match status" value="1"/>
</dbReference>
<dbReference type="Gene3D" id="3.30.1490.190">
    <property type="match status" value="1"/>
</dbReference>